<proteinExistence type="predicted"/>
<name>A0ABM4HJK7_ODOVR</name>
<dbReference type="RefSeq" id="XP_070315756.1">
    <property type="nucleotide sequence ID" value="XM_070459655.1"/>
</dbReference>
<dbReference type="InterPro" id="IPR003134">
    <property type="entry name" value="Hs1_Cortactin"/>
</dbReference>
<keyword evidence="2" id="KW-1185">Reference proteome</keyword>
<dbReference type="Proteomes" id="UP001652640">
    <property type="component" value="Chromosome 31"/>
</dbReference>
<protein>
    <submittedName>
        <fullName evidence="3">Uncharacterized protein isoform X2</fullName>
    </submittedName>
</protein>
<dbReference type="Pfam" id="PF02218">
    <property type="entry name" value="HS1_rep"/>
    <property type="match status" value="1"/>
</dbReference>
<evidence type="ECO:0000313" key="3">
    <source>
        <dbReference type="RefSeq" id="XP_070315756.1"/>
    </source>
</evidence>
<feature type="region of interest" description="Disordered" evidence="1">
    <location>
        <begin position="249"/>
        <end position="303"/>
    </location>
</feature>
<evidence type="ECO:0000313" key="2">
    <source>
        <dbReference type="Proteomes" id="UP001652640"/>
    </source>
</evidence>
<evidence type="ECO:0000256" key="1">
    <source>
        <dbReference type="SAM" id="MobiDB-lite"/>
    </source>
</evidence>
<dbReference type="GeneID" id="110127477"/>
<dbReference type="PROSITE" id="PS51090">
    <property type="entry name" value="CORTACTIN"/>
    <property type="match status" value="1"/>
</dbReference>
<accession>A0ABM4HJK7</accession>
<gene>
    <name evidence="3" type="primary">LOC110127477</name>
</gene>
<reference evidence="2" key="1">
    <citation type="journal article" date="2022" name="J. Hered.">
        <title>A De Novo Chromosome-Level Genome Assembly of the White-Tailed Deer, Odocoileus Virginianus.</title>
        <authorList>
            <person name="London E.W."/>
            <person name="Roca A.L."/>
            <person name="Novakofski J.E."/>
            <person name="Mateus-Pinilla N.E."/>
        </authorList>
    </citation>
    <scope>NUCLEOTIDE SEQUENCE [LARGE SCALE GENOMIC DNA]</scope>
</reference>
<sequence length="303" mass="33075">MEHTDGPGPGHVTILSRTRVSCSWCISAGDSSSTSHWSLDQREGSCQVTLQVSGACRRGRSSETRMRPAPFVEPEVERGPWERRARRWLGSVEPCQTDPGRRNSPQCLGIPHWITAFSAEFCERLTSAPGEERALLASVTLSAALPDVESLGRPQCPSPPTTGEPTTGRTDPDFVSDVSEKEQRRGAKAVPGSGHQEHINIHKLRETVFQEHQTLREKELEMGTKASHGYGGKFGVEQDRMDKVAFHQNVGGSEGHTSANPQCWRVHGPQGTPPRHLSHLGAQSWGGTPHNAPPTPRHSADTS</sequence>
<reference evidence="3" key="2">
    <citation type="submission" date="2025-08" db="UniProtKB">
        <authorList>
            <consortium name="RefSeq"/>
        </authorList>
    </citation>
    <scope>IDENTIFICATION</scope>
    <source>
        <tissue evidence="3">Tongue muscle</tissue>
    </source>
</reference>
<feature type="region of interest" description="Disordered" evidence="1">
    <location>
        <begin position="149"/>
        <end position="195"/>
    </location>
</feature>
<organism evidence="2 3">
    <name type="scientific">Odocoileus virginianus</name>
    <name type="common">White-tailed deer</name>
    <dbReference type="NCBI Taxonomy" id="9874"/>
    <lineage>
        <taxon>Eukaryota</taxon>
        <taxon>Metazoa</taxon>
        <taxon>Chordata</taxon>
        <taxon>Craniata</taxon>
        <taxon>Vertebrata</taxon>
        <taxon>Euteleostomi</taxon>
        <taxon>Mammalia</taxon>
        <taxon>Eutheria</taxon>
        <taxon>Laurasiatheria</taxon>
        <taxon>Artiodactyla</taxon>
        <taxon>Ruminantia</taxon>
        <taxon>Pecora</taxon>
        <taxon>Cervidae</taxon>
        <taxon>Odocoileinae</taxon>
        <taxon>Odocoileus</taxon>
    </lineage>
</organism>